<feature type="region of interest" description="Disordered" evidence="1">
    <location>
        <begin position="105"/>
        <end position="132"/>
    </location>
</feature>
<dbReference type="Proteomes" id="UP000823521">
    <property type="component" value="Unassembled WGS sequence"/>
</dbReference>
<dbReference type="InterPro" id="IPR006626">
    <property type="entry name" value="PbH1"/>
</dbReference>
<evidence type="ECO:0000313" key="3">
    <source>
        <dbReference type="Proteomes" id="UP000823521"/>
    </source>
</evidence>
<evidence type="ECO:0000313" key="2">
    <source>
        <dbReference type="EMBL" id="MBO4206589.1"/>
    </source>
</evidence>
<feature type="compositionally biased region" description="Low complexity" evidence="1">
    <location>
        <begin position="105"/>
        <end position="128"/>
    </location>
</feature>
<dbReference type="RefSeq" id="WP_208813492.1">
    <property type="nucleotide sequence ID" value="NZ_WVUH01000074.1"/>
</dbReference>
<gene>
    <name evidence="2" type="ORF">GSF22_11335</name>
</gene>
<sequence length="362" mass="39192">MTRDGTVIEGQQVAGYIHVRANNVTIRDTTVRYGGSHAVRVFDGYTGTTIERSKIYCTATKTNGIVFGGYAARQVDITGCRNGFMHSSALPATIVDSTWNGTAVSVGDDPVTGPDGTPDGYPGPDSTGVPAGTSLRRSGSLTLDQDGQVVTGLDIVGCVTVTARNVVIRKSRITCADRYSVRTIGAENLLVEDVEIDGQGRNSAAVCCGDYTLRRVDVHDVIDGPRLGDRTVVEDSWIHHLTRQDGSHNDTLQTTGATDILVRGNRLDAYNPDTRDPFNACLMIGSTTAPLVADLTFERNYCNGGNYSLGVRDDLNGERIVFRDNVFGRDYRFGIIARPNQDGLSWDSDSNVWLDTRLPVVH</sequence>
<dbReference type="InterPro" id="IPR011050">
    <property type="entry name" value="Pectin_lyase_fold/virulence"/>
</dbReference>
<dbReference type="SUPFAM" id="SSF51126">
    <property type="entry name" value="Pectin lyase-like"/>
    <property type="match status" value="2"/>
</dbReference>
<proteinExistence type="predicted"/>
<name>A0ABS3VPW7_MICEH</name>
<dbReference type="EMBL" id="WVUH01000074">
    <property type="protein sequence ID" value="MBO4206589.1"/>
    <property type="molecule type" value="Genomic_DNA"/>
</dbReference>
<reference evidence="2 3" key="1">
    <citation type="submission" date="2019-12" db="EMBL/GenBank/DDBJ databases">
        <title>Whole genome sequencing of endophytic Actinobacterium Micromonospora sp. MPMI6T.</title>
        <authorList>
            <person name="Evv R."/>
            <person name="Podile A.R."/>
        </authorList>
    </citation>
    <scope>NUCLEOTIDE SEQUENCE [LARGE SCALE GENOMIC DNA]</scope>
    <source>
        <strain evidence="2 3">MPMI6</strain>
    </source>
</reference>
<evidence type="ECO:0000256" key="1">
    <source>
        <dbReference type="SAM" id="MobiDB-lite"/>
    </source>
</evidence>
<comment type="caution">
    <text evidence="2">The sequence shown here is derived from an EMBL/GenBank/DDBJ whole genome shotgun (WGS) entry which is preliminary data.</text>
</comment>
<dbReference type="InterPro" id="IPR012334">
    <property type="entry name" value="Pectin_lyas_fold"/>
</dbReference>
<keyword evidence="3" id="KW-1185">Reference proteome</keyword>
<accession>A0ABS3VPW7</accession>
<evidence type="ECO:0008006" key="4">
    <source>
        <dbReference type="Google" id="ProtNLM"/>
    </source>
</evidence>
<dbReference type="SMART" id="SM00710">
    <property type="entry name" value="PbH1"/>
    <property type="match status" value="6"/>
</dbReference>
<protein>
    <recommendedName>
        <fullName evidence="4">Right handed beta helix region</fullName>
    </recommendedName>
</protein>
<organism evidence="2 3">
    <name type="scientific">Micromonospora echinofusca</name>
    <dbReference type="NCBI Taxonomy" id="47858"/>
    <lineage>
        <taxon>Bacteria</taxon>
        <taxon>Bacillati</taxon>
        <taxon>Actinomycetota</taxon>
        <taxon>Actinomycetes</taxon>
        <taxon>Micromonosporales</taxon>
        <taxon>Micromonosporaceae</taxon>
        <taxon>Micromonospora</taxon>
    </lineage>
</organism>
<dbReference type="Gene3D" id="2.160.20.10">
    <property type="entry name" value="Single-stranded right-handed beta-helix, Pectin lyase-like"/>
    <property type="match status" value="1"/>
</dbReference>